<sequence>MFGRRKKNAPRDDESRRDLVDEEYLAEAGDGEESAAENDYADEDDYADEYEGVPPPDGGPYDFEDLDADADPAVGARWNRLDLGSVYVPMPEGSQLQVEMAQDGTPQAVHVVTEHGRVTVAAYAAPKSPGQWREVAADLAESLRGDQASVAVENGPWGREVFAVTANADLRFIGIDGYRWMIRCVVAGPRDGVGPESPVVATARDILLDTVVKRGDEPQPARTPLPVVLPAALAQQLAAAHEQQLAARQQQAAAQQNGGQTQPPAASPAGAATPQAGTPQPEAPQPETPQAPSSPTSPNQASPNQEQQRRRGSGGSAMQQLGG</sequence>
<gene>
    <name evidence="2" type="ORF">SAMN05444695_11026</name>
</gene>
<feature type="compositionally biased region" description="Low complexity" evidence="1">
    <location>
        <begin position="290"/>
        <end position="305"/>
    </location>
</feature>
<evidence type="ECO:0008006" key="4">
    <source>
        <dbReference type="Google" id="ProtNLM"/>
    </source>
</evidence>
<feature type="compositionally biased region" description="Basic and acidic residues" evidence="1">
    <location>
        <begin position="9"/>
        <end position="19"/>
    </location>
</feature>
<feature type="compositionally biased region" description="Low complexity" evidence="1">
    <location>
        <begin position="244"/>
        <end position="280"/>
    </location>
</feature>
<keyword evidence="3" id="KW-1185">Reference proteome</keyword>
<dbReference type="OrthoDB" id="8480367at2"/>
<dbReference type="AlphaFoldDB" id="A0A1G8MNW3"/>
<feature type="region of interest" description="Disordered" evidence="1">
    <location>
        <begin position="1"/>
        <end position="68"/>
    </location>
</feature>
<dbReference type="Proteomes" id="UP000183263">
    <property type="component" value="Unassembled WGS sequence"/>
</dbReference>
<organism evidence="2 3">
    <name type="scientific">Rhodococcus triatomae</name>
    <dbReference type="NCBI Taxonomy" id="300028"/>
    <lineage>
        <taxon>Bacteria</taxon>
        <taxon>Bacillati</taxon>
        <taxon>Actinomycetota</taxon>
        <taxon>Actinomycetes</taxon>
        <taxon>Mycobacteriales</taxon>
        <taxon>Nocardiaceae</taxon>
        <taxon>Rhodococcus</taxon>
    </lineage>
</organism>
<feature type="region of interest" description="Disordered" evidence="1">
    <location>
        <begin position="244"/>
        <end position="323"/>
    </location>
</feature>
<protein>
    <recommendedName>
        <fullName evidence="4">DUF3710 domain-containing protein</fullName>
    </recommendedName>
</protein>
<dbReference type="EMBL" id="FNDN01000010">
    <property type="protein sequence ID" value="SDI69719.1"/>
    <property type="molecule type" value="Genomic_DNA"/>
</dbReference>
<evidence type="ECO:0000313" key="3">
    <source>
        <dbReference type="Proteomes" id="UP000183263"/>
    </source>
</evidence>
<feature type="compositionally biased region" description="Acidic residues" evidence="1">
    <location>
        <begin position="20"/>
        <end position="51"/>
    </location>
</feature>
<proteinExistence type="predicted"/>
<name>A0A1G8MNW3_9NOCA</name>
<accession>A0A1G8MNW3</accession>
<evidence type="ECO:0000256" key="1">
    <source>
        <dbReference type="SAM" id="MobiDB-lite"/>
    </source>
</evidence>
<dbReference type="Pfam" id="PF12502">
    <property type="entry name" value="DUF3710"/>
    <property type="match status" value="1"/>
</dbReference>
<dbReference type="RefSeq" id="WP_072738735.1">
    <property type="nucleotide sequence ID" value="NZ_CP048813.1"/>
</dbReference>
<dbReference type="InterPro" id="IPR022183">
    <property type="entry name" value="DUF3710"/>
</dbReference>
<evidence type="ECO:0000313" key="2">
    <source>
        <dbReference type="EMBL" id="SDI69719.1"/>
    </source>
</evidence>
<reference evidence="2 3" key="1">
    <citation type="submission" date="2016-10" db="EMBL/GenBank/DDBJ databases">
        <authorList>
            <person name="de Groot N.N."/>
        </authorList>
    </citation>
    <scope>NUCLEOTIDE SEQUENCE [LARGE SCALE GENOMIC DNA]</scope>
    <source>
        <strain evidence="2 3">DSM 44892</strain>
    </source>
</reference>